<gene>
    <name evidence="1" type="ORF">NLJ89_g996</name>
</gene>
<evidence type="ECO:0000313" key="1">
    <source>
        <dbReference type="EMBL" id="KAJ3516654.1"/>
    </source>
</evidence>
<accession>A0A9W8N0V3</accession>
<sequence>MLRLPPMRSCLLVPAPALVKPRRAFGPRCLVRHFNKLVLYDEFKSNEAFKKMVVRKWKMLEANPALAHKIRVVDITIGEEHNTTLFGDPTFLKILALLRESPAPLHTFRLEQPSASLQPENLLRALVQSSLHHVLKAMTFKTLVHDEDYTNVPISIFPLCSNLKEIMLRDFRVKKNPETQFVPEKCRP</sequence>
<dbReference type="EMBL" id="JANKHO010000047">
    <property type="protein sequence ID" value="KAJ3516654.1"/>
    <property type="molecule type" value="Genomic_DNA"/>
</dbReference>
<proteinExistence type="predicted"/>
<dbReference type="Proteomes" id="UP001148786">
    <property type="component" value="Unassembled WGS sequence"/>
</dbReference>
<comment type="caution">
    <text evidence="1">The sequence shown here is derived from an EMBL/GenBank/DDBJ whole genome shotgun (WGS) entry which is preliminary data.</text>
</comment>
<dbReference type="OrthoDB" id="10430978at2759"/>
<organism evidence="1 2">
    <name type="scientific">Agrocybe chaxingu</name>
    <dbReference type="NCBI Taxonomy" id="84603"/>
    <lineage>
        <taxon>Eukaryota</taxon>
        <taxon>Fungi</taxon>
        <taxon>Dikarya</taxon>
        <taxon>Basidiomycota</taxon>
        <taxon>Agaricomycotina</taxon>
        <taxon>Agaricomycetes</taxon>
        <taxon>Agaricomycetidae</taxon>
        <taxon>Agaricales</taxon>
        <taxon>Agaricineae</taxon>
        <taxon>Strophariaceae</taxon>
        <taxon>Agrocybe</taxon>
    </lineage>
</organism>
<evidence type="ECO:0000313" key="2">
    <source>
        <dbReference type="Proteomes" id="UP001148786"/>
    </source>
</evidence>
<protein>
    <submittedName>
        <fullName evidence="1">Uncharacterized protein</fullName>
    </submittedName>
</protein>
<name>A0A9W8N0V3_9AGAR</name>
<keyword evidence="2" id="KW-1185">Reference proteome</keyword>
<reference evidence="1" key="1">
    <citation type="submission" date="2022-07" db="EMBL/GenBank/DDBJ databases">
        <title>Genome Sequence of Agrocybe chaxingu.</title>
        <authorList>
            <person name="Buettner E."/>
        </authorList>
    </citation>
    <scope>NUCLEOTIDE SEQUENCE</scope>
    <source>
        <strain evidence="1">MP-N11</strain>
    </source>
</reference>
<dbReference type="AlphaFoldDB" id="A0A9W8N0V3"/>